<evidence type="ECO:0000256" key="4">
    <source>
        <dbReference type="ARBA" id="ARBA00022527"/>
    </source>
</evidence>
<evidence type="ECO:0000256" key="13">
    <source>
        <dbReference type="PROSITE-ProRule" id="PRU10141"/>
    </source>
</evidence>
<dbReference type="AlphaFoldDB" id="M4AIZ1"/>
<dbReference type="RefSeq" id="XP_005815778.1">
    <property type="nucleotide sequence ID" value="XM_005815721.1"/>
</dbReference>
<dbReference type="PROSITE" id="PS50011">
    <property type="entry name" value="PROTEIN_KINASE_DOM"/>
    <property type="match status" value="1"/>
</dbReference>
<evidence type="ECO:0000256" key="3">
    <source>
        <dbReference type="ARBA" id="ARBA00022490"/>
    </source>
</evidence>
<feature type="binding site" evidence="13">
    <location>
        <position position="50"/>
    </location>
    <ligand>
        <name>ATP</name>
        <dbReference type="ChEBI" id="CHEBI:30616"/>
    </ligand>
</feature>
<dbReference type="OMA" id="DPLHQRQ"/>
<dbReference type="eggNOG" id="KOG1164">
    <property type="taxonomic scope" value="Eukaryota"/>
</dbReference>
<feature type="region of interest" description="Disordered" evidence="14">
    <location>
        <begin position="514"/>
        <end position="752"/>
    </location>
</feature>
<evidence type="ECO:0000256" key="8">
    <source>
        <dbReference type="ARBA" id="ARBA00022777"/>
    </source>
</evidence>
<dbReference type="STRING" id="8083.ENSXMAP00000037825"/>
<evidence type="ECO:0000256" key="5">
    <source>
        <dbReference type="ARBA" id="ARBA00022553"/>
    </source>
</evidence>
<evidence type="ECO:0000256" key="11">
    <source>
        <dbReference type="ARBA" id="ARBA00048679"/>
    </source>
</evidence>
<reference evidence="17" key="2">
    <citation type="journal article" date="2013" name="Nat. Genet.">
        <title>The genome of the platyfish, Xiphophorus maculatus, provides insights into evolutionary adaptation and several complex traits.</title>
        <authorList>
            <person name="Schartl M."/>
            <person name="Walter R.B."/>
            <person name="Shen Y."/>
            <person name="Garcia T."/>
            <person name="Catchen J."/>
            <person name="Amores A."/>
            <person name="Braasch I."/>
            <person name="Chalopin D."/>
            <person name="Volff J.N."/>
            <person name="Lesch K.P."/>
            <person name="Bisazza A."/>
            <person name="Minx P."/>
            <person name="Hillier L."/>
            <person name="Wilson R.K."/>
            <person name="Fuerstenberg S."/>
            <person name="Boore J."/>
            <person name="Searle S."/>
            <person name="Postlethwait J.H."/>
            <person name="Warren W.C."/>
        </authorList>
    </citation>
    <scope>NUCLEOTIDE SEQUENCE [LARGE SCALE GENOMIC DNA]</scope>
    <source>
        <strain evidence="17">JP 163 A</strain>
    </source>
</reference>
<dbReference type="PROSITE" id="PS00107">
    <property type="entry name" value="PROTEIN_KINASE_ATP"/>
    <property type="match status" value="1"/>
</dbReference>
<sequence length="1220" mass="132450">MSGGAEQADILSGLSLVKERWKVAKKIGGGGFGEIYEAQDLLTRSSVALKVESAQQPKQVLKMEVAVLKKLQGKDHVCRFVGCGRNDRFNYVVMELQGRNLADLRRSMPRGTFSISTTLRLGRQILEAIESIHSVGFLHRDIKPSNFAMGRFPSTCRTCYMLDFGLARQFTNSCQEVRPPRPVAGFRGTVRYASVNAHKNKEMGRHDDLWSLFYMLVEFLVGQLPWRKIKDKEHVGKLKETYDHRLMLKHLPGEFGVFLEHICSLDYYTKPDYQLLMSVFDNSMKTYNVVENDPYDWERTSTDGTLTISASATTPQHHTRLTPAQMGMVNASLIPGDLLRENTDEVLQDEQLSDVENNPGPDRVPGSPHHQHRTQEADVWEELDRNRNRIRTGHWKAAAEEEQGKNQARQGHQSPYAGLSLGSPVKPHSEAVASDREGPLLRKLRNIHSLELERRLGLESKSSPERLLDNCSGKQQFGAQHQGKEAAVVPATQGQAGSAGERPDRVWHYDEEFLSGAGSPKPASPGSFEQGEGAASSGGFVALTLSSGRQDIDSREWVMVERPSGSPGAKATTSPSEEDEEPEVLQPEEASPGWEKRSPTPNSGRAKQESAASSKGSVKVDKLELSVGPVGALPPITPTSPAEALAEGILTQFPTSPPSLPEEVLARTSSPIPLRSPSPHTLLTTLSDPLHLRQSAGLRRSQSADQQPQQERPFSSTSSLPLPTNPSPGARSPSRRKLPAIPAGAANAKFPSVIRITRAQLQQLTAQRPSGLSSQSGSDSAPQCLLLERHGDAEGEIQQINSQQEHAPTHPGTPTDPLAETVANGDAHARAQSPVPSRASSPRSPRSSHSPPQFSPRRPLFPNGCVSPPCNAQAAGELSKHKDPDNDAAPAPCAMEAQTREENRGNVTLTPSCSSSAAPRKDPSRRQSRIPVLEPSSLLELPPPGSAKEKLFQKKASHHGPVPSPTASPSLSDRRGAAVASLVRDPLSSASDRSQDEDSLVGSRSDRQGDEGLSLSSSSSPLSRKSRIPRPVHSAASAEQLTAQFLPRPPPGKPPCRAPVEGRLRRYRIRAGSTGDSDLLSCIAQLMHGSRGSPLHHRSPAQQGASRTGVCSLTSSPHHHHHHHHYHHHRSSSASPRSSSSLQRSVSSSPSRHEHRGGGGGGCLGRSHSPPSFSGSPPPRRFYLHHQETCCSRQARTSPLHLSRGKGCSREGKCSSKLSR</sequence>
<dbReference type="InterPro" id="IPR050235">
    <property type="entry name" value="CK1_Ser-Thr_kinase"/>
</dbReference>
<dbReference type="HOGENOM" id="CLU_003410_0_0_1"/>
<keyword evidence="3" id="KW-0963">Cytoplasm</keyword>
<reference evidence="16" key="3">
    <citation type="submission" date="2025-05" db="UniProtKB">
        <authorList>
            <consortium name="Ensembl"/>
        </authorList>
    </citation>
    <scope>IDENTIFICATION</scope>
    <source>
        <strain evidence="16">JP 163 A</strain>
    </source>
</reference>
<feature type="region of interest" description="Disordered" evidence="14">
    <location>
        <begin position="351"/>
        <end position="382"/>
    </location>
</feature>
<dbReference type="FunFam" id="1.10.510.10:FF:000167">
    <property type="entry name" value="Tau tubulin kinase 1"/>
    <property type="match status" value="1"/>
</dbReference>
<feature type="compositionally biased region" description="Low complexity" evidence="14">
    <location>
        <begin position="833"/>
        <end position="858"/>
    </location>
</feature>
<dbReference type="PANTHER" id="PTHR11909">
    <property type="entry name" value="CASEIN KINASE-RELATED"/>
    <property type="match status" value="1"/>
</dbReference>
<dbReference type="GeneID" id="102219444"/>
<comment type="catalytic activity">
    <reaction evidence="11">
        <text>L-seryl-[protein] + ATP = O-phospho-L-seryl-[protein] + ADP + H(+)</text>
        <dbReference type="Rhea" id="RHEA:17989"/>
        <dbReference type="Rhea" id="RHEA-COMP:9863"/>
        <dbReference type="Rhea" id="RHEA-COMP:11604"/>
        <dbReference type="ChEBI" id="CHEBI:15378"/>
        <dbReference type="ChEBI" id="CHEBI:29999"/>
        <dbReference type="ChEBI" id="CHEBI:30616"/>
        <dbReference type="ChEBI" id="CHEBI:83421"/>
        <dbReference type="ChEBI" id="CHEBI:456216"/>
        <dbReference type="EC" id="2.7.11.1"/>
    </reaction>
</comment>
<feature type="compositionally biased region" description="Polar residues" evidence="14">
    <location>
        <begin position="678"/>
        <end position="687"/>
    </location>
</feature>
<feature type="compositionally biased region" description="Low complexity" evidence="14">
    <location>
        <begin position="1013"/>
        <end position="1023"/>
    </location>
</feature>
<feature type="domain" description="Protein kinase" evidence="15">
    <location>
        <begin position="21"/>
        <end position="284"/>
    </location>
</feature>
<dbReference type="EC" id="2.7.11.1" evidence="2"/>
<feature type="compositionally biased region" description="Polar residues" evidence="14">
    <location>
        <begin position="599"/>
        <end position="616"/>
    </location>
</feature>
<evidence type="ECO:0000256" key="6">
    <source>
        <dbReference type="ARBA" id="ARBA00022679"/>
    </source>
</evidence>
<dbReference type="KEGG" id="xma:102219444"/>
<dbReference type="OrthoDB" id="5979581at2759"/>
<feature type="compositionally biased region" description="Polar residues" evidence="14">
    <location>
        <begin position="905"/>
        <end position="917"/>
    </location>
</feature>
<reference evidence="17" key="1">
    <citation type="submission" date="2012-01" db="EMBL/GenBank/DDBJ databases">
        <authorList>
            <person name="Walter R."/>
            <person name="Schartl M."/>
            <person name="Warren W."/>
        </authorList>
    </citation>
    <scope>NUCLEOTIDE SEQUENCE [LARGE SCALE GENOMIC DNA]</scope>
    <source>
        <strain evidence="17">JP 163 A</strain>
    </source>
</reference>
<comment type="similarity">
    <text evidence="12">Belongs to the protein kinase superfamily. CK1 Ser/Thr protein kinase family.</text>
</comment>
<feature type="region of interest" description="Disordered" evidence="14">
    <location>
        <begin position="1195"/>
        <end position="1220"/>
    </location>
</feature>
<dbReference type="GO" id="GO:0005737">
    <property type="term" value="C:cytoplasm"/>
    <property type="evidence" value="ECO:0007669"/>
    <property type="project" value="UniProtKB-SubCell"/>
</dbReference>
<feature type="region of interest" description="Disordered" evidence="14">
    <location>
        <begin position="1090"/>
        <end position="1181"/>
    </location>
</feature>
<feature type="compositionally biased region" description="Basic and acidic residues" evidence="14">
    <location>
        <begin position="550"/>
        <end position="559"/>
    </location>
</feature>
<keyword evidence="9 13" id="KW-0067">ATP-binding</keyword>
<evidence type="ECO:0000256" key="2">
    <source>
        <dbReference type="ARBA" id="ARBA00012513"/>
    </source>
</evidence>
<keyword evidence="5" id="KW-0597">Phosphoprotein</keyword>
<dbReference type="GO" id="GO:0015630">
    <property type="term" value="C:microtubule cytoskeleton"/>
    <property type="evidence" value="ECO:0007669"/>
    <property type="project" value="UniProtKB-ARBA"/>
</dbReference>
<dbReference type="FunFam" id="3.30.200.20:FF:000358">
    <property type="entry name" value="Tau tubulin kinase 2b"/>
    <property type="match status" value="1"/>
</dbReference>
<evidence type="ECO:0000256" key="10">
    <source>
        <dbReference type="ARBA" id="ARBA00047899"/>
    </source>
</evidence>
<dbReference type="SMART" id="SM00220">
    <property type="entry name" value="S_TKc"/>
    <property type="match status" value="1"/>
</dbReference>
<feature type="region of interest" description="Disordered" evidence="14">
    <location>
        <begin position="398"/>
        <end position="437"/>
    </location>
</feature>
<dbReference type="Proteomes" id="UP000002852">
    <property type="component" value="Unassembled WGS sequence"/>
</dbReference>
<proteinExistence type="inferred from homology"/>
<dbReference type="Ensembl" id="ENSXMAT00000014455.2">
    <property type="protein sequence ID" value="ENSXMAP00000014435.1"/>
    <property type="gene ID" value="ENSXMAG00000014411.2"/>
</dbReference>
<keyword evidence="8" id="KW-0418">Kinase</keyword>
<feature type="compositionally biased region" description="Low complexity" evidence="14">
    <location>
        <begin position="713"/>
        <end position="722"/>
    </location>
</feature>
<evidence type="ECO:0000313" key="16">
    <source>
        <dbReference type="Ensembl" id="ENSXMAP00000014435.1"/>
    </source>
</evidence>
<dbReference type="Gene3D" id="1.10.510.10">
    <property type="entry name" value="Transferase(Phosphotransferase) domain 1"/>
    <property type="match status" value="1"/>
</dbReference>
<evidence type="ECO:0000259" key="15">
    <source>
        <dbReference type="PROSITE" id="PS50011"/>
    </source>
</evidence>
<evidence type="ECO:0000313" key="17">
    <source>
        <dbReference type="Proteomes" id="UP000002852"/>
    </source>
</evidence>
<feature type="compositionally biased region" description="Polar residues" evidence="14">
    <location>
        <begin position="700"/>
        <end position="712"/>
    </location>
</feature>
<name>M4AIZ1_XIPMA</name>
<evidence type="ECO:0000256" key="9">
    <source>
        <dbReference type="ARBA" id="ARBA00022840"/>
    </source>
</evidence>
<dbReference type="SUPFAM" id="SSF56112">
    <property type="entry name" value="Protein kinase-like (PK-like)"/>
    <property type="match status" value="1"/>
</dbReference>
<dbReference type="GO" id="GO:0005524">
    <property type="term" value="F:ATP binding"/>
    <property type="evidence" value="ECO:0007669"/>
    <property type="project" value="UniProtKB-UniRule"/>
</dbReference>
<feature type="compositionally biased region" description="Basic and acidic residues" evidence="14">
    <location>
        <begin position="427"/>
        <end position="437"/>
    </location>
</feature>
<feature type="compositionally biased region" description="Basic residues" evidence="14">
    <location>
        <begin position="1117"/>
        <end position="1131"/>
    </location>
</feature>
<evidence type="ECO:0000256" key="1">
    <source>
        <dbReference type="ARBA" id="ARBA00004496"/>
    </source>
</evidence>
<protein>
    <recommendedName>
        <fullName evidence="2">non-specific serine/threonine protein kinase</fullName>
        <ecNumber evidence="2">2.7.11.1</ecNumber>
    </recommendedName>
</protein>
<dbReference type="InterPro" id="IPR000719">
    <property type="entry name" value="Prot_kinase_dom"/>
</dbReference>
<feature type="compositionally biased region" description="Low complexity" evidence="14">
    <location>
        <begin position="1165"/>
        <end position="1175"/>
    </location>
</feature>
<comment type="catalytic activity">
    <reaction evidence="10">
        <text>L-threonyl-[protein] + ATP = O-phospho-L-threonyl-[protein] + ADP + H(+)</text>
        <dbReference type="Rhea" id="RHEA:46608"/>
        <dbReference type="Rhea" id="RHEA-COMP:11060"/>
        <dbReference type="Rhea" id="RHEA-COMP:11605"/>
        <dbReference type="ChEBI" id="CHEBI:15378"/>
        <dbReference type="ChEBI" id="CHEBI:30013"/>
        <dbReference type="ChEBI" id="CHEBI:30616"/>
        <dbReference type="ChEBI" id="CHEBI:61977"/>
        <dbReference type="ChEBI" id="CHEBI:456216"/>
        <dbReference type="EC" id="2.7.11.1"/>
    </reaction>
</comment>
<feature type="compositionally biased region" description="Low complexity" evidence="14">
    <location>
        <begin position="1132"/>
        <end position="1150"/>
    </location>
</feature>
<feature type="compositionally biased region" description="Polar residues" evidence="14">
    <location>
        <begin position="1100"/>
        <end position="1114"/>
    </location>
</feature>
<evidence type="ECO:0000256" key="12">
    <source>
        <dbReference type="ARBA" id="ARBA00061588"/>
    </source>
</evidence>
<organism evidence="16 17">
    <name type="scientific">Xiphophorus maculatus</name>
    <name type="common">Southern platyfish</name>
    <name type="synonym">Platypoecilus maculatus</name>
    <dbReference type="NCBI Taxonomy" id="8083"/>
    <lineage>
        <taxon>Eukaryota</taxon>
        <taxon>Metazoa</taxon>
        <taxon>Chordata</taxon>
        <taxon>Craniata</taxon>
        <taxon>Vertebrata</taxon>
        <taxon>Euteleostomi</taxon>
        <taxon>Actinopterygii</taxon>
        <taxon>Neopterygii</taxon>
        <taxon>Teleostei</taxon>
        <taxon>Neoteleostei</taxon>
        <taxon>Acanthomorphata</taxon>
        <taxon>Ovalentaria</taxon>
        <taxon>Atherinomorphae</taxon>
        <taxon>Cyprinodontiformes</taxon>
        <taxon>Poeciliidae</taxon>
        <taxon>Poeciliinae</taxon>
        <taxon>Xiphophorus</taxon>
    </lineage>
</organism>
<evidence type="ECO:0000256" key="14">
    <source>
        <dbReference type="SAM" id="MobiDB-lite"/>
    </source>
</evidence>
<dbReference type="InterPro" id="IPR017441">
    <property type="entry name" value="Protein_kinase_ATP_BS"/>
</dbReference>
<keyword evidence="4" id="KW-0723">Serine/threonine-protein kinase</keyword>
<comment type="subcellular location">
    <subcellularLocation>
        <location evidence="1">Cytoplasm</location>
    </subcellularLocation>
</comment>
<feature type="region of interest" description="Disordered" evidence="14">
    <location>
        <begin position="802"/>
        <end position="1037"/>
    </location>
</feature>
<keyword evidence="7 13" id="KW-0547">Nucleotide-binding</keyword>
<keyword evidence="6" id="KW-0808">Transferase</keyword>
<dbReference type="Pfam" id="PF00069">
    <property type="entry name" value="Pkinase"/>
    <property type="match status" value="1"/>
</dbReference>
<evidence type="ECO:0000256" key="7">
    <source>
        <dbReference type="ARBA" id="ARBA00022741"/>
    </source>
</evidence>
<keyword evidence="17" id="KW-1185">Reference proteome</keyword>
<dbReference type="CTD" id="100331590"/>
<dbReference type="InterPro" id="IPR011009">
    <property type="entry name" value="Kinase-like_dom_sf"/>
</dbReference>
<dbReference type="GO" id="GO:0004674">
    <property type="term" value="F:protein serine/threonine kinase activity"/>
    <property type="evidence" value="ECO:0007669"/>
    <property type="project" value="UniProtKB-KW"/>
</dbReference>
<dbReference type="Ensembl" id="ENSXMAT00000031180.1">
    <property type="protein sequence ID" value="ENSXMAP00000037825.1"/>
    <property type="gene ID" value="ENSXMAG00000014411.2"/>
</dbReference>
<accession>M4AIZ1</accession>
<dbReference type="GeneTree" id="ENSGT00940000165020"/>